<evidence type="ECO:0000256" key="4">
    <source>
        <dbReference type="ARBA" id="ARBA00022692"/>
    </source>
</evidence>
<dbReference type="EMBL" id="MGDD01000227">
    <property type="protein sequence ID" value="OGL44377.1"/>
    <property type="molecule type" value="Genomic_DNA"/>
</dbReference>
<keyword evidence="7" id="KW-0472">Membrane</keyword>
<sequence>MNDVSISIFLPAYNEEANIRNAVESCIEVLRDVSTDFEVIVVDDASTDNTGALADQLSNEYEQVMVVHHKKNTKLGGALRTGFRACKKDIIFYTDADSPVDMTDLKKVLPLLKEYDFITGYRLNRDEPLHRKIYSACYNWLIRIVFGLKVRDVNFSFKLLKKEILEKIQLEAQGSFIDAELLLEAKRYGFRIHEVGVQYYPRKFGKSTLAKPGIILTILQEMSRYYFYRYRKGN</sequence>
<dbReference type="Proteomes" id="UP000179266">
    <property type="component" value="Unassembled WGS sequence"/>
</dbReference>
<organism evidence="9 10">
    <name type="scientific">Candidatus Schekmanbacteria bacterium RBG_13_48_7</name>
    <dbReference type="NCBI Taxonomy" id="1817878"/>
    <lineage>
        <taxon>Bacteria</taxon>
        <taxon>Candidatus Schekmaniibacteriota</taxon>
    </lineage>
</organism>
<evidence type="ECO:0000256" key="7">
    <source>
        <dbReference type="ARBA" id="ARBA00023136"/>
    </source>
</evidence>
<keyword evidence="4" id="KW-0812">Transmembrane</keyword>
<keyword evidence="6" id="KW-1133">Transmembrane helix</keyword>
<dbReference type="Gene3D" id="3.90.550.10">
    <property type="entry name" value="Spore Coat Polysaccharide Biosynthesis Protein SpsA, Chain A"/>
    <property type="match status" value="1"/>
</dbReference>
<evidence type="ECO:0000256" key="5">
    <source>
        <dbReference type="ARBA" id="ARBA00022985"/>
    </source>
</evidence>
<evidence type="ECO:0000256" key="3">
    <source>
        <dbReference type="ARBA" id="ARBA00022679"/>
    </source>
</evidence>
<dbReference type="AlphaFoldDB" id="A0A1F7RU04"/>
<keyword evidence="5" id="KW-0448">Lipopolysaccharide biosynthesis</keyword>
<dbReference type="PANTHER" id="PTHR48090">
    <property type="entry name" value="UNDECAPRENYL-PHOSPHATE 4-DEOXY-4-FORMAMIDO-L-ARABINOSE TRANSFERASE-RELATED"/>
    <property type="match status" value="1"/>
</dbReference>
<evidence type="ECO:0000313" key="10">
    <source>
        <dbReference type="Proteomes" id="UP000179266"/>
    </source>
</evidence>
<dbReference type="GO" id="GO:0005886">
    <property type="term" value="C:plasma membrane"/>
    <property type="evidence" value="ECO:0007669"/>
    <property type="project" value="TreeGrafter"/>
</dbReference>
<dbReference type="CDD" id="cd04179">
    <property type="entry name" value="DPM_DPG-synthase_like"/>
    <property type="match status" value="1"/>
</dbReference>
<dbReference type="InterPro" id="IPR001173">
    <property type="entry name" value="Glyco_trans_2-like"/>
</dbReference>
<evidence type="ECO:0000259" key="8">
    <source>
        <dbReference type="Pfam" id="PF00535"/>
    </source>
</evidence>
<reference evidence="9 10" key="1">
    <citation type="journal article" date="2016" name="Nat. Commun.">
        <title>Thousands of microbial genomes shed light on interconnected biogeochemical processes in an aquifer system.</title>
        <authorList>
            <person name="Anantharaman K."/>
            <person name="Brown C.T."/>
            <person name="Hug L.A."/>
            <person name="Sharon I."/>
            <person name="Castelle C.J."/>
            <person name="Probst A.J."/>
            <person name="Thomas B.C."/>
            <person name="Singh A."/>
            <person name="Wilkins M.J."/>
            <person name="Karaoz U."/>
            <person name="Brodie E.L."/>
            <person name="Williams K.H."/>
            <person name="Hubbard S.S."/>
            <person name="Banfield J.F."/>
        </authorList>
    </citation>
    <scope>NUCLEOTIDE SEQUENCE [LARGE SCALE GENOMIC DNA]</scope>
</reference>
<dbReference type="GO" id="GO:0009103">
    <property type="term" value="P:lipopolysaccharide biosynthetic process"/>
    <property type="evidence" value="ECO:0007669"/>
    <property type="project" value="UniProtKB-KW"/>
</dbReference>
<dbReference type="SUPFAM" id="SSF53448">
    <property type="entry name" value="Nucleotide-diphospho-sugar transferases"/>
    <property type="match status" value="1"/>
</dbReference>
<evidence type="ECO:0000256" key="1">
    <source>
        <dbReference type="ARBA" id="ARBA00022475"/>
    </source>
</evidence>
<dbReference type="GO" id="GO:0099621">
    <property type="term" value="F:undecaprenyl-phosphate 4-deoxy-4-formamido-L-arabinose transferase activity"/>
    <property type="evidence" value="ECO:0007669"/>
    <property type="project" value="TreeGrafter"/>
</dbReference>
<evidence type="ECO:0000256" key="6">
    <source>
        <dbReference type="ARBA" id="ARBA00022989"/>
    </source>
</evidence>
<dbReference type="InterPro" id="IPR050256">
    <property type="entry name" value="Glycosyltransferase_2"/>
</dbReference>
<keyword evidence="2" id="KW-0328">Glycosyltransferase</keyword>
<dbReference type="Pfam" id="PF00535">
    <property type="entry name" value="Glycos_transf_2"/>
    <property type="match status" value="1"/>
</dbReference>
<gene>
    <name evidence="9" type="ORF">A2161_02785</name>
</gene>
<feature type="domain" description="Glycosyltransferase 2-like" evidence="8">
    <location>
        <begin position="7"/>
        <end position="168"/>
    </location>
</feature>
<keyword evidence="3" id="KW-0808">Transferase</keyword>
<accession>A0A1F7RU04</accession>
<dbReference type="InterPro" id="IPR029044">
    <property type="entry name" value="Nucleotide-diphossugar_trans"/>
</dbReference>
<proteinExistence type="predicted"/>
<evidence type="ECO:0000256" key="2">
    <source>
        <dbReference type="ARBA" id="ARBA00022676"/>
    </source>
</evidence>
<protein>
    <recommendedName>
        <fullName evidence="8">Glycosyltransferase 2-like domain-containing protein</fullName>
    </recommendedName>
</protein>
<keyword evidence="1" id="KW-1003">Cell membrane</keyword>
<dbReference type="PANTHER" id="PTHR48090:SF3">
    <property type="entry name" value="UNDECAPRENYL-PHOSPHATE 4-DEOXY-4-FORMAMIDO-L-ARABINOSE TRANSFERASE"/>
    <property type="match status" value="1"/>
</dbReference>
<name>A0A1F7RU04_9BACT</name>
<comment type="caution">
    <text evidence="9">The sequence shown here is derived from an EMBL/GenBank/DDBJ whole genome shotgun (WGS) entry which is preliminary data.</text>
</comment>
<evidence type="ECO:0000313" key="9">
    <source>
        <dbReference type="EMBL" id="OGL44377.1"/>
    </source>
</evidence>